<dbReference type="InterPro" id="IPR006518">
    <property type="entry name" value="Trypano_RHS"/>
</dbReference>
<protein>
    <submittedName>
        <fullName evidence="2">Retrotransposon hot spot (RHS) protein</fullName>
    </submittedName>
</protein>
<dbReference type="GeneID" id="40334441"/>
<dbReference type="EMBL" id="MKGL01001019">
    <property type="protein sequence ID" value="RNE94900.1"/>
    <property type="molecule type" value="Genomic_DNA"/>
</dbReference>
<dbReference type="NCBIfam" id="TIGR01631">
    <property type="entry name" value="Trypano_RHS"/>
    <property type="match status" value="1"/>
</dbReference>
<dbReference type="OMA" id="CYNTREM"/>
<feature type="non-terminal residue" evidence="2">
    <location>
        <position position="1"/>
    </location>
</feature>
<keyword evidence="3" id="KW-1185">Reference proteome</keyword>
<gene>
    <name evidence="2" type="ORF">TraAM80_10508</name>
</gene>
<proteinExistence type="predicted"/>
<evidence type="ECO:0000313" key="2">
    <source>
        <dbReference type="EMBL" id="RNE94900.1"/>
    </source>
</evidence>
<dbReference type="Proteomes" id="UP000283634">
    <property type="component" value="Unassembled WGS sequence"/>
</dbReference>
<evidence type="ECO:0000313" key="3">
    <source>
        <dbReference type="Proteomes" id="UP000283634"/>
    </source>
</evidence>
<dbReference type="InterPro" id="IPR046836">
    <property type="entry name" value="RHS_C"/>
</dbReference>
<feature type="domain" description="Retrotransposon hot spot protein,C-terminal" evidence="1">
    <location>
        <begin position="2"/>
        <end position="124"/>
    </location>
</feature>
<dbReference type="RefSeq" id="XP_029233034.1">
    <property type="nucleotide sequence ID" value="XM_029387123.1"/>
</dbReference>
<name>A0A422MNW6_TRYRA</name>
<accession>A0A422MNW6</accession>
<reference evidence="2 3" key="1">
    <citation type="journal article" date="2018" name="BMC Genomics">
        <title>Genomic comparison of Trypanosoma conorhini and Trypanosoma rangeli to Trypanosoma cruzi strains of high and low virulence.</title>
        <authorList>
            <person name="Bradwell K.R."/>
            <person name="Koparde V.N."/>
            <person name="Matveyev A.V."/>
            <person name="Serrano M.G."/>
            <person name="Alves J.M."/>
            <person name="Parikh H."/>
            <person name="Huang B."/>
            <person name="Lee V."/>
            <person name="Espinosa-Alvarez O."/>
            <person name="Ortiz P.A."/>
            <person name="Costa-Martins A.G."/>
            <person name="Teixeira M.M."/>
            <person name="Buck G.A."/>
        </authorList>
    </citation>
    <scope>NUCLEOTIDE SEQUENCE [LARGE SCALE GENOMIC DNA]</scope>
    <source>
        <strain evidence="2 3">AM80</strain>
    </source>
</reference>
<sequence length="169" mass="18993">GWKKQRNAFNIFVNGYDAREMKAFFAWQERNLLRGSQGSGEGRAELEERWQRMKDRICVVGPLPRYVFDENNYSGRRSAINSALFNTSDADLGRFAKKMFGNAEWGEDGTADKLIKVVRVLEEERVVRDASVVVRPNAGNGGDAESCRNFPVSVEAKKNIAEAGANEEL</sequence>
<dbReference type="AlphaFoldDB" id="A0A422MNW6"/>
<evidence type="ECO:0000259" key="1">
    <source>
        <dbReference type="Pfam" id="PF07999"/>
    </source>
</evidence>
<dbReference type="Pfam" id="PF07999">
    <property type="entry name" value="RHSP"/>
    <property type="match status" value="1"/>
</dbReference>
<organism evidence="2 3">
    <name type="scientific">Trypanosoma rangeli</name>
    <dbReference type="NCBI Taxonomy" id="5698"/>
    <lineage>
        <taxon>Eukaryota</taxon>
        <taxon>Discoba</taxon>
        <taxon>Euglenozoa</taxon>
        <taxon>Kinetoplastea</taxon>
        <taxon>Metakinetoplastina</taxon>
        <taxon>Trypanosomatida</taxon>
        <taxon>Trypanosomatidae</taxon>
        <taxon>Trypanosoma</taxon>
        <taxon>Herpetosoma</taxon>
    </lineage>
</organism>
<comment type="caution">
    <text evidence="2">The sequence shown here is derived from an EMBL/GenBank/DDBJ whole genome shotgun (WGS) entry which is preliminary data.</text>
</comment>